<evidence type="ECO:0000259" key="2">
    <source>
        <dbReference type="Pfam" id="PF07510"/>
    </source>
</evidence>
<evidence type="ECO:0000313" key="4">
    <source>
        <dbReference type="Proteomes" id="UP000478740"/>
    </source>
</evidence>
<dbReference type="PANTHER" id="PTHR35149:SF2">
    <property type="entry name" value="DUF262 DOMAIN-CONTAINING PROTEIN"/>
    <property type="match status" value="1"/>
</dbReference>
<dbReference type="Pfam" id="PF07510">
    <property type="entry name" value="GmrSD_C"/>
    <property type="match status" value="1"/>
</dbReference>
<protein>
    <submittedName>
        <fullName evidence="3">DUF262 domain-containing protein</fullName>
    </submittedName>
</protein>
<dbReference type="AlphaFoldDB" id="A0A6L6IZW4"/>
<feature type="domain" description="GmrSD restriction endonucleases C-terminal" evidence="2">
    <location>
        <begin position="428"/>
        <end position="578"/>
    </location>
</feature>
<dbReference type="RefSeq" id="WP_155045904.1">
    <property type="nucleotide sequence ID" value="NZ_WMIH01000022.1"/>
</dbReference>
<reference evidence="3 4" key="1">
    <citation type="submission" date="2019-11" db="EMBL/GenBank/DDBJ databases">
        <authorList>
            <person name="Dong K."/>
        </authorList>
    </citation>
    <scope>NUCLEOTIDE SEQUENCE [LARGE SCALE GENOMIC DNA]</scope>
    <source>
        <strain evidence="3 4">DK608</strain>
    </source>
</reference>
<dbReference type="EMBL" id="WMII01000021">
    <property type="protein sequence ID" value="MTH66085.1"/>
    <property type="molecule type" value="Genomic_DNA"/>
</dbReference>
<sequence length="594" mass="67683">MAIQKIQSEDCSVASLFQSFYAVPDYQREYVWDTDQVEQLLKDVREEMGDGPAQDAPEYFIGSIVVCPGRDGVLDLIDGQQRMTTLYITLCAIRDRFAELGAQPSSVLNSQIADAAVDVSGEERRRYRLDLQYEDSGDALTRLADGKRIETPSTQSMRNMQNAHHVVTRFLESEFGQDAAAVRKLYGYLTNKVKLIRIETEDVAKALKIFETINDRGVGLNSMDLLKNLLFMKTPKGQFDRLKDTWKELQDTIFRMGEKPLRFLRYFIFSRYDVDLLREDEIYGWFTKNDALVGYGRDPIGFAKELVSAARAYERFREGKNEKGDRNRYLDNIRLLGGQAARQHLILLLAGRHLGPALFDRLAAEVENLFFCYVITREPTRDFERNFAKWATELRSIKSDEELDAFIVARFDKAKADLANRFDDSMGRLALRSLQLYRFQYVLAKLTQQVDLLAYGETEGTRWLGNYVSGGYEVEHIFPQTPNAEAAAEFGSVSDPEVVQRLGNLVLVEKSINTSLGNRPYSEKRPVYQQSKLLLTRALSERPKVGTNTRIDRAVASIEPYSTWNEGAVHQRQRSLVTLARAVWGLPEQAASIG</sequence>
<organism evidence="3 4">
    <name type="scientific">Paracoccus shanxieyensis</name>
    <dbReference type="NCBI Taxonomy" id="2675752"/>
    <lineage>
        <taxon>Bacteria</taxon>
        <taxon>Pseudomonadati</taxon>
        <taxon>Pseudomonadota</taxon>
        <taxon>Alphaproteobacteria</taxon>
        <taxon>Rhodobacterales</taxon>
        <taxon>Paracoccaceae</taxon>
        <taxon>Paracoccus</taxon>
    </lineage>
</organism>
<dbReference type="Proteomes" id="UP000478740">
    <property type="component" value="Unassembled WGS sequence"/>
</dbReference>
<evidence type="ECO:0000259" key="1">
    <source>
        <dbReference type="Pfam" id="PF03235"/>
    </source>
</evidence>
<dbReference type="Pfam" id="PF03235">
    <property type="entry name" value="GmrSD_N"/>
    <property type="match status" value="1"/>
</dbReference>
<feature type="domain" description="GmrSD restriction endonucleases N-terminal" evidence="1">
    <location>
        <begin position="17"/>
        <end position="231"/>
    </location>
</feature>
<accession>A0A6L6IZW4</accession>
<comment type="caution">
    <text evidence="3">The sequence shown here is derived from an EMBL/GenBank/DDBJ whole genome shotgun (WGS) entry which is preliminary data.</text>
</comment>
<gene>
    <name evidence="3" type="ORF">GL284_17610</name>
</gene>
<evidence type="ECO:0000313" key="3">
    <source>
        <dbReference type="EMBL" id="MTH66085.1"/>
    </source>
</evidence>
<proteinExistence type="predicted"/>
<dbReference type="InterPro" id="IPR011089">
    <property type="entry name" value="GmrSD_C"/>
</dbReference>
<keyword evidence="4" id="KW-1185">Reference proteome</keyword>
<name>A0A6L6IZW4_9RHOB</name>
<dbReference type="InterPro" id="IPR004919">
    <property type="entry name" value="GmrSD_N"/>
</dbReference>
<dbReference type="PANTHER" id="PTHR35149">
    <property type="entry name" value="SLL5132 PROTEIN"/>
    <property type="match status" value="1"/>
</dbReference>